<evidence type="ECO:0000256" key="1">
    <source>
        <dbReference type="SAM" id="MobiDB-lite"/>
    </source>
</evidence>
<feature type="compositionally biased region" description="Polar residues" evidence="1">
    <location>
        <begin position="378"/>
        <end position="387"/>
    </location>
</feature>
<feature type="region of interest" description="Disordered" evidence="1">
    <location>
        <begin position="100"/>
        <end position="205"/>
    </location>
</feature>
<reference evidence="2 3" key="1">
    <citation type="journal article" date="2012" name="Proc. Natl. Acad. Sci. U.S.A.">
        <title>Comparative genomics of Ceriporiopsis subvermispora and Phanerochaete chrysosporium provide insight into selective ligninolysis.</title>
        <authorList>
            <person name="Fernandez-Fueyo E."/>
            <person name="Ruiz-Duenas F.J."/>
            <person name="Ferreira P."/>
            <person name="Floudas D."/>
            <person name="Hibbett D.S."/>
            <person name="Canessa P."/>
            <person name="Larrondo L.F."/>
            <person name="James T.Y."/>
            <person name="Seelenfreund D."/>
            <person name="Lobos S."/>
            <person name="Polanco R."/>
            <person name="Tello M."/>
            <person name="Honda Y."/>
            <person name="Watanabe T."/>
            <person name="Watanabe T."/>
            <person name="Ryu J.S."/>
            <person name="Kubicek C.P."/>
            <person name="Schmoll M."/>
            <person name="Gaskell J."/>
            <person name="Hammel K.E."/>
            <person name="St John F.J."/>
            <person name="Vanden Wymelenberg A."/>
            <person name="Sabat G."/>
            <person name="Splinter BonDurant S."/>
            <person name="Syed K."/>
            <person name="Yadav J.S."/>
            <person name="Doddapaneni H."/>
            <person name="Subramanian V."/>
            <person name="Lavin J.L."/>
            <person name="Oguiza J.A."/>
            <person name="Perez G."/>
            <person name="Pisabarro A.G."/>
            <person name="Ramirez L."/>
            <person name="Santoyo F."/>
            <person name="Master E."/>
            <person name="Coutinho P.M."/>
            <person name="Henrissat B."/>
            <person name="Lombard V."/>
            <person name="Magnuson J.K."/>
            <person name="Kuees U."/>
            <person name="Hori C."/>
            <person name="Igarashi K."/>
            <person name="Samejima M."/>
            <person name="Held B.W."/>
            <person name="Barry K.W."/>
            <person name="LaButti K.M."/>
            <person name="Lapidus A."/>
            <person name="Lindquist E.A."/>
            <person name="Lucas S.M."/>
            <person name="Riley R."/>
            <person name="Salamov A.A."/>
            <person name="Hoffmeister D."/>
            <person name="Schwenk D."/>
            <person name="Hadar Y."/>
            <person name="Yarden O."/>
            <person name="de Vries R.P."/>
            <person name="Wiebenga A."/>
            <person name="Stenlid J."/>
            <person name="Eastwood D."/>
            <person name="Grigoriev I.V."/>
            <person name="Berka R.M."/>
            <person name="Blanchette R.A."/>
            <person name="Kersten P."/>
            <person name="Martinez A.T."/>
            <person name="Vicuna R."/>
            <person name="Cullen D."/>
        </authorList>
    </citation>
    <scope>NUCLEOTIDE SEQUENCE [LARGE SCALE GENOMIC DNA]</scope>
    <source>
        <strain evidence="2 3">B</strain>
    </source>
</reference>
<protein>
    <submittedName>
        <fullName evidence="2">Uncharacterized protein</fullName>
    </submittedName>
</protein>
<feature type="compositionally biased region" description="Basic and acidic residues" evidence="1">
    <location>
        <begin position="312"/>
        <end position="324"/>
    </location>
</feature>
<feature type="compositionally biased region" description="Low complexity" evidence="1">
    <location>
        <begin position="265"/>
        <end position="278"/>
    </location>
</feature>
<proteinExistence type="predicted"/>
<dbReference type="AlphaFoldDB" id="M2Q855"/>
<accession>M2Q855</accession>
<feature type="compositionally biased region" description="Polar residues" evidence="1">
    <location>
        <begin position="112"/>
        <end position="124"/>
    </location>
</feature>
<dbReference type="EMBL" id="KB445808">
    <property type="protein sequence ID" value="EMD32998.1"/>
    <property type="molecule type" value="Genomic_DNA"/>
</dbReference>
<dbReference type="HOGENOM" id="CLU_564986_0_0_1"/>
<name>M2Q855_CERS8</name>
<sequence length="483" mass="52627">MPWSGRHGMFTSGATEDARASAGELLFLCHDKRSVLVPLPKSLQDLHTTIRAIFDLPAYTLSITTHKIPDFPDYEFEIDPSAWPLVAPILHSVVVHAVPSPTGAPHHDPTQPKIQQTQKLSESPAQALAHMQKVQSFSSSGLHRLTPASSSESMRAGAKRPASAREQDVHKDAARKRVRTSDDGRGQEPEHAPLRSGSSQTADLDLQPAEQDVAHDEIVEVQYEDIDEQMDEERVEEEMEEHAEQVADESMNGAPHEDALSQAVSYTSYAPSAPSSTTGAQRRTPQTKPQTPLSKFKPAPAPSPRAAPHPVIRHEKTTVKHEKPSPAPRAGHVPAPGTPSPSRAPALPHTPSQPRTQPHAQPEHQPPPPTPSLTLSQFHAQAQAQAPNTTESFLVQIHYSGAAAAGEDEQLLFKTRGRHVVGKVLLQACRTFGIEDLYDRAQLQLVCDADQGEDEPEILPCPRHETMARVGATPGSRFLLVIE</sequence>
<evidence type="ECO:0000313" key="3">
    <source>
        <dbReference type="Proteomes" id="UP000016930"/>
    </source>
</evidence>
<keyword evidence="3" id="KW-1185">Reference proteome</keyword>
<feature type="compositionally biased region" description="Acidic residues" evidence="1">
    <location>
        <begin position="229"/>
        <end position="241"/>
    </location>
</feature>
<evidence type="ECO:0000313" key="2">
    <source>
        <dbReference type="EMBL" id="EMD32998.1"/>
    </source>
</evidence>
<dbReference type="Proteomes" id="UP000016930">
    <property type="component" value="Unassembled WGS sequence"/>
</dbReference>
<organism evidence="2 3">
    <name type="scientific">Ceriporiopsis subvermispora (strain B)</name>
    <name type="common">White-rot fungus</name>
    <name type="synonym">Gelatoporia subvermispora</name>
    <dbReference type="NCBI Taxonomy" id="914234"/>
    <lineage>
        <taxon>Eukaryota</taxon>
        <taxon>Fungi</taxon>
        <taxon>Dikarya</taxon>
        <taxon>Basidiomycota</taxon>
        <taxon>Agaricomycotina</taxon>
        <taxon>Agaricomycetes</taxon>
        <taxon>Polyporales</taxon>
        <taxon>Gelatoporiaceae</taxon>
        <taxon>Gelatoporia</taxon>
    </lineage>
</organism>
<feature type="region of interest" description="Disordered" evidence="1">
    <location>
        <begin position="229"/>
        <end position="387"/>
    </location>
</feature>
<dbReference type="STRING" id="914234.M2Q855"/>
<gene>
    <name evidence="2" type="ORF">CERSUDRAFT_77046</name>
</gene>
<feature type="compositionally biased region" description="Polar residues" evidence="1">
    <location>
        <begin position="279"/>
        <end position="293"/>
    </location>
</feature>
<feature type="compositionally biased region" description="Polar residues" evidence="1">
    <location>
        <begin position="133"/>
        <end position="153"/>
    </location>
</feature>
<dbReference type="OrthoDB" id="3262817at2759"/>
<feature type="compositionally biased region" description="Basic and acidic residues" evidence="1">
    <location>
        <begin position="163"/>
        <end position="172"/>
    </location>
</feature>
<feature type="compositionally biased region" description="Basic and acidic residues" evidence="1">
    <location>
        <begin position="179"/>
        <end position="193"/>
    </location>
</feature>